<comment type="caution">
    <text evidence="3">The sequence shown here is derived from an EMBL/GenBank/DDBJ whole genome shotgun (WGS) entry which is preliminary data.</text>
</comment>
<sequence length="652" mass="75662">MTRLLLAVAILLSVHIWIVSTLVTSFEQDYDQQEWENQHYNRYSNLARSLNETSMLSPSPSSSSKQESTLTIEQTSSHNETRNRQNNNEHQMLNNRHRNVSRRNQSNRRHNRHRYESKRRKRKPIIKKKNSYMELAPSYFYDQMIDYEPYGHHSQIHPLYTPIHEPLMETGSSDWRILNDIRNNIMREYHMKPYNVDSMMMSPHFTMMMKRHPSHRQPFFPNPPIPYHLMAQPLALTYSPVPLMVGRQYMNSNPMPASLPLTFPTTARIRPMNEMQYSASNNNVSVTVMDGSHRLSRSLDQVLVCKKCAKTMGTNDDLYLDLRVNQHLTEEDRKVFAHNFGFIPISEAVQNEKAKVKANFHFKPIKVDTISDQSNIIYGKSIWRKQLGNNKTSQKKGTNSTIGKVHIFPAARPHYLITNDEKNKFIQQRNSQNNNNSQNSIIRNLLFAPKIINLSNKEKKSSYVVENIFENPFPPPRAINSTSGLIERNITEFSVSEQQNKPTIELATNLTFTNQKKPSKFDFDSKSDGGSRSKSRSSYHLNGKPLALFTLKKMENRRSSKLSDLSTNSSNDQQKKNELLDSIARFVANQRISSNNINNNNNETKNMGTQPTFGDGTKIDNVLNNHYQEDWSYKHKGNVQLIEMNRFDDEMV</sequence>
<feature type="chain" id="PRO_5040315654" evidence="2">
    <location>
        <begin position="22"/>
        <end position="652"/>
    </location>
</feature>
<dbReference type="EMBL" id="JAPWDV010000001">
    <property type="protein sequence ID" value="KAJ6225132.1"/>
    <property type="molecule type" value="Genomic_DNA"/>
</dbReference>
<feature type="region of interest" description="Disordered" evidence="1">
    <location>
        <begin position="52"/>
        <end position="127"/>
    </location>
</feature>
<feature type="region of interest" description="Disordered" evidence="1">
    <location>
        <begin position="594"/>
        <end position="613"/>
    </location>
</feature>
<evidence type="ECO:0000256" key="2">
    <source>
        <dbReference type="SAM" id="SignalP"/>
    </source>
</evidence>
<evidence type="ECO:0000313" key="3">
    <source>
        <dbReference type="EMBL" id="KAJ6225132.1"/>
    </source>
</evidence>
<keyword evidence="2" id="KW-0732">Signal</keyword>
<protein>
    <submittedName>
        <fullName evidence="3">Uncharacterized protein</fullName>
    </submittedName>
</protein>
<evidence type="ECO:0000256" key="1">
    <source>
        <dbReference type="SAM" id="MobiDB-lite"/>
    </source>
</evidence>
<accession>A0A9Q0MIS6</accession>
<feature type="signal peptide" evidence="2">
    <location>
        <begin position="1"/>
        <end position="21"/>
    </location>
</feature>
<proteinExistence type="predicted"/>
<organism evidence="3 4">
    <name type="scientific">Blomia tropicalis</name>
    <name type="common">Mite</name>
    <dbReference type="NCBI Taxonomy" id="40697"/>
    <lineage>
        <taxon>Eukaryota</taxon>
        <taxon>Metazoa</taxon>
        <taxon>Ecdysozoa</taxon>
        <taxon>Arthropoda</taxon>
        <taxon>Chelicerata</taxon>
        <taxon>Arachnida</taxon>
        <taxon>Acari</taxon>
        <taxon>Acariformes</taxon>
        <taxon>Sarcoptiformes</taxon>
        <taxon>Astigmata</taxon>
        <taxon>Glycyphagoidea</taxon>
        <taxon>Echimyopodidae</taxon>
        <taxon>Blomia</taxon>
    </lineage>
</organism>
<dbReference type="AlphaFoldDB" id="A0A9Q0MIS6"/>
<name>A0A9Q0MIS6_BLOTA</name>
<feature type="compositionally biased region" description="Basic residues" evidence="1">
    <location>
        <begin position="95"/>
        <end position="127"/>
    </location>
</feature>
<gene>
    <name evidence="3" type="ORF">RDWZM_003677</name>
</gene>
<feature type="compositionally biased region" description="Polar residues" evidence="1">
    <location>
        <begin position="603"/>
        <end position="612"/>
    </location>
</feature>
<dbReference type="Proteomes" id="UP001142055">
    <property type="component" value="Chromosome 1"/>
</dbReference>
<reference evidence="3" key="1">
    <citation type="submission" date="2022-12" db="EMBL/GenBank/DDBJ databases">
        <title>Genome assemblies of Blomia tropicalis.</title>
        <authorList>
            <person name="Cui Y."/>
        </authorList>
    </citation>
    <scope>NUCLEOTIDE SEQUENCE</scope>
    <source>
        <tissue evidence="3">Adult mites</tissue>
    </source>
</reference>
<feature type="compositionally biased region" description="Basic and acidic residues" evidence="1">
    <location>
        <begin position="519"/>
        <end position="531"/>
    </location>
</feature>
<keyword evidence="4" id="KW-1185">Reference proteome</keyword>
<feature type="compositionally biased region" description="Polar residues" evidence="1">
    <location>
        <begin position="65"/>
        <end position="93"/>
    </location>
</feature>
<feature type="region of interest" description="Disordered" evidence="1">
    <location>
        <begin position="517"/>
        <end position="540"/>
    </location>
</feature>
<evidence type="ECO:0000313" key="4">
    <source>
        <dbReference type="Proteomes" id="UP001142055"/>
    </source>
</evidence>